<accession>A0AAW2U5G9</accession>
<reference evidence="1" key="2">
    <citation type="journal article" date="2024" name="Plant">
        <title>Genomic evolution and insights into agronomic trait innovations of Sesamum species.</title>
        <authorList>
            <person name="Miao H."/>
            <person name="Wang L."/>
            <person name="Qu L."/>
            <person name="Liu H."/>
            <person name="Sun Y."/>
            <person name="Le M."/>
            <person name="Wang Q."/>
            <person name="Wei S."/>
            <person name="Zheng Y."/>
            <person name="Lin W."/>
            <person name="Duan Y."/>
            <person name="Cao H."/>
            <person name="Xiong S."/>
            <person name="Wang X."/>
            <person name="Wei L."/>
            <person name="Li C."/>
            <person name="Ma Q."/>
            <person name="Ju M."/>
            <person name="Zhao R."/>
            <person name="Li G."/>
            <person name="Mu C."/>
            <person name="Tian Q."/>
            <person name="Mei H."/>
            <person name="Zhang T."/>
            <person name="Gao T."/>
            <person name="Zhang H."/>
        </authorList>
    </citation>
    <scope>NUCLEOTIDE SEQUENCE</scope>
    <source>
        <strain evidence="1">KEN1</strain>
    </source>
</reference>
<sequence>MAGSLRQEGPQSAVDWVISMSSSLGEAPSSSLSPKSSSSEGSFSIRQAATAACLRLYLRPLVYSDEPRLSLLEVVLDGSSPGRVSLTNFTNSSEDAMDVREEYKRGKAANEKTKEVEGNKTYKLLEERFSFFKLYAEERRRKGWKLNME</sequence>
<name>A0AAW2U5G9_9LAMI</name>
<dbReference type="AlphaFoldDB" id="A0AAW2U5G9"/>
<evidence type="ECO:0000313" key="1">
    <source>
        <dbReference type="EMBL" id="KAL0412084.1"/>
    </source>
</evidence>
<comment type="caution">
    <text evidence="1">The sequence shown here is derived from an EMBL/GenBank/DDBJ whole genome shotgun (WGS) entry which is preliminary data.</text>
</comment>
<protein>
    <submittedName>
        <fullName evidence="1">Uncharacterized protein</fullName>
    </submittedName>
</protein>
<reference evidence="1" key="1">
    <citation type="submission" date="2020-06" db="EMBL/GenBank/DDBJ databases">
        <authorList>
            <person name="Li T."/>
            <person name="Hu X."/>
            <person name="Zhang T."/>
            <person name="Song X."/>
            <person name="Zhang H."/>
            <person name="Dai N."/>
            <person name="Sheng W."/>
            <person name="Hou X."/>
            <person name="Wei L."/>
        </authorList>
    </citation>
    <scope>NUCLEOTIDE SEQUENCE</scope>
    <source>
        <strain evidence="1">KEN1</strain>
        <tissue evidence="1">Leaf</tissue>
    </source>
</reference>
<organism evidence="1">
    <name type="scientific">Sesamum latifolium</name>
    <dbReference type="NCBI Taxonomy" id="2727402"/>
    <lineage>
        <taxon>Eukaryota</taxon>
        <taxon>Viridiplantae</taxon>
        <taxon>Streptophyta</taxon>
        <taxon>Embryophyta</taxon>
        <taxon>Tracheophyta</taxon>
        <taxon>Spermatophyta</taxon>
        <taxon>Magnoliopsida</taxon>
        <taxon>eudicotyledons</taxon>
        <taxon>Gunneridae</taxon>
        <taxon>Pentapetalae</taxon>
        <taxon>asterids</taxon>
        <taxon>lamiids</taxon>
        <taxon>Lamiales</taxon>
        <taxon>Pedaliaceae</taxon>
        <taxon>Sesamum</taxon>
    </lineage>
</organism>
<proteinExistence type="predicted"/>
<gene>
    <name evidence="1" type="ORF">Slati_3798100</name>
</gene>
<dbReference type="EMBL" id="JACGWN010000013">
    <property type="protein sequence ID" value="KAL0412084.1"/>
    <property type="molecule type" value="Genomic_DNA"/>
</dbReference>